<dbReference type="GO" id="GO:1900150">
    <property type="term" value="P:regulation of defense response to fungus"/>
    <property type="evidence" value="ECO:0007669"/>
    <property type="project" value="InterPro"/>
</dbReference>
<proteinExistence type="predicted"/>
<evidence type="ECO:0000313" key="5">
    <source>
        <dbReference type="Proteomes" id="UP000187406"/>
    </source>
</evidence>
<organism evidence="4 5">
    <name type="scientific">Cephalotus follicularis</name>
    <name type="common">Albany pitcher plant</name>
    <dbReference type="NCBI Taxonomy" id="3775"/>
    <lineage>
        <taxon>Eukaryota</taxon>
        <taxon>Viridiplantae</taxon>
        <taxon>Streptophyta</taxon>
        <taxon>Embryophyta</taxon>
        <taxon>Tracheophyta</taxon>
        <taxon>Spermatophyta</taxon>
        <taxon>Magnoliopsida</taxon>
        <taxon>eudicotyledons</taxon>
        <taxon>Gunneridae</taxon>
        <taxon>Pentapetalae</taxon>
        <taxon>rosids</taxon>
        <taxon>fabids</taxon>
        <taxon>Oxalidales</taxon>
        <taxon>Cephalotaceae</taxon>
        <taxon>Cephalotus</taxon>
    </lineage>
</organism>
<feature type="compositionally biased region" description="Basic and acidic residues" evidence="1">
    <location>
        <begin position="363"/>
        <end position="380"/>
    </location>
</feature>
<dbReference type="PANTHER" id="PTHR31105">
    <property type="entry name" value="EXTRA-LARGE G-PROTEIN-LIKE"/>
    <property type="match status" value="1"/>
</dbReference>
<name>A0A1Q3BII0_CEPFO</name>
<dbReference type="InParanoid" id="A0A1Q3BII0"/>
<evidence type="ECO:0000313" key="4">
    <source>
        <dbReference type="EMBL" id="GAV67755.1"/>
    </source>
</evidence>
<dbReference type="InterPro" id="IPR040244">
    <property type="entry name" value="EDR4-like"/>
</dbReference>
<accession>A0A1Q3BII0</accession>
<feature type="compositionally biased region" description="Polar residues" evidence="1">
    <location>
        <begin position="683"/>
        <end position="694"/>
    </location>
</feature>
<dbReference type="EMBL" id="BDDD01000586">
    <property type="protein sequence ID" value="GAV67755.1"/>
    <property type="molecule type" value="Genomic_DNA"/>
</dbReference>
<keyword evidence="5" id="KW-1185">Reference proteome</keyword>
<reference evidence="5" key="1">
    <citation type="submission" date="2016-04" db="EMBL/GenBank/DDBJ databases">
        <title>Cephalotus genome sequencing.</title>
        <authorList>
            <person name="Fukushima K."/>
            <person name="Hasebe M."/>
            <person name="Fang X."/>
        </authorList>
    </citation>
    <scope>NUCLEOTIDE SEQUENCE [LARGE SCALE GENOMIC DNA]</scope>
    <source>
        <strain evidence="5">cv. St1</strain>
    </source>
</reference>
<feature type="region of interest" description="Disordered" evidence="1">
    <location>
        <begin position="683"/>
        <end position="706"/>
    </location>
</feature>
<dbReference type="AlphaFoldDB" id="A0A1Q3BII0"/>
<dbReference type="Pfam" id="PF11331">
    <property type="entry name" value="Zn_ribbon_12"/>
    <property type="match status" value="1"/>
</dbReference>
<dbReference type="InterPro" id="IPR021480">
    <property type="entry name" value="Zinc_ribbon_12"/>
</dbReference>
<feature type="domain" description="Enhanced disease resistance 4-like N-terminal" evidence="3">
    <location>
        <begin position="17"/>
        <end position="49"/>
    </location>
</feature>
<evidence type="ECO:0000259" key="2">
    <source>
        <dbReference type="Pfam" id="PF11331"/>
    </source>
</evidence>
<feature type="compositionally biased region" description="Low complexity" evidence="1">
    <location>
        <begin position="406"/>
        <end position="418"/>
    </location>
</feature>
<protein>
    <submittedName>
        <fullName evidence="4">DUF3133 domain-containing protein</fullName>
    </submittedName>
</protein>
<dbReference type="Proteomes" id="UP000187406">
    <property type="component" value="Unassembled WGS sequence"/>
</dbReference>
<dbReference type="Pfam" id="PF22910">
    <property type="entry name" value="EDR4-like_1st"/>
    <property type="match status" value="1"/>
</dbReference>
<sequence length="827" mass="92437">MVEHVSRNMACRSPPRIRLVRCPKCRKVLTEIADVPMYKCGGCDTILLAKIRKIDANCTSSGSHKAEDAEMNSLDHVSVSKESDCSIDRERIPSSMECSLDASNERDQNISSDFYNKQLGVVNSSDEDQCSSSDRNEPYNRYIEVEQPEICNEVCLSAELLHRGSVELPPIAVANSNLAVTDENSLQVVAKSEADNSNESTFNIRSSRSGYLVATRQSNFTVTAHRPAGESISSDTLLSSPSELLEQYQGIVHHGFDLVRSTDSLETTEFASPRSELSTFDYLSKCPTTRSSHAYDGSVSSYDGVDDLFPDLHIPSLKNAYKAMNSVVAEERFRRDKSSANTYPGLQHQARNFSSVLCSSKNYSRENSKQDQDELLEPARHGHPNRNWPRLERDGYHPQEPFYQRASSAGYESGSSSSQFHDEPHRGPRLYSLGKYTEQERTKLLRMVCELQDQLNKTWYLNGNTNGMVTSGDTWKEKLISRFYDHEALEEGIYQELNHPRYPGRLGQGNKLPQQSKFTRRPFSGESINSSIHQVDHSCSCCHPQEWWCSAQFPPTVVGHNKGFCRGHPCCHNCCNSCTSSPLQYVDSECPTWSCETKSDDKRHKDDETKKYVREKPHLVKRYLRPTAGGAPFVACYSCFNPLQLPADFLLCKRRCHRLRCGSCSEILMFSLKNRTHIVPYTQNTVPPSDQVDASSDAIDKRSPASPSHYNNCPYADPVSCSDDYGLSVCKSCSTDGDPVFLTQCNDPGGNAEGRNTSHALGQRKVIVSKQSDDNLLETYEATVPSSKKVSSELEELLTRGGGSPLHQLMGYSSPSEVIYGARQGTE</sequence>
<dbReference type="STRING" id="3775.A0A1Q3BII0"/>
<gene>
    <name evidence="4" type="ORF">CFOL_v3_11259</name>
</gene>
<dbReference type="PANTHER" id="PTHR31105:SF38">
    <property type="entry name" value="PROTEIN ENHANCED DISEASE RESISTANCE 4"/>
    <property type="match status" value="1"/>
</dbReference>
<dbReference type="FunCoup" id="A0A1Q3BII0">
    <property type="interactions" value="145"/>
</dbReference>
<dbReference type="InterPro" id="IPR055126">
    <property type="entry name" value="EDR4-like_N"/>
</dbReference>
<comment type="caution">
    <text evidence="4">The sequence shown here is derived from an EMBL/GenBank/DDBJ whole genome shotgun (WGS) entry which is preliminary data.</text>
</comment>
<feature type="region of interest" description="Disordered" evidence="1">
    <location>
        <begin position="363"/>
        <end position="431"/>
    </location>
</feature>
<feature type="domain" description="Probable zinc-ribbon" evidence="2">
    <location>
        <begin position="628"/>
        <end position="672"/>
    </location>
</feature>
<dbReference type="OrthoDB" id="1930285at2759"/>
<evidence type="ECO:0000259" key="3">
    <source>
        <dbReference type="Pfam" id="PF22910"/>
    </source>
</evidence>
<evidence type="ECO:0000256" key="1">
    <source>
        <dbReference type="SAM" id="MobiDB-lite"/>
    </source>
</evidence>